<reference evidence="3" key="1">
    <citation type="journal article" date="2011" name="Stand. Genomic Sci.">
        <title>Non-contiguous finished genome sequence of the opportunistic oral pathogen Prevotella multisaccharivorax type strain (PPPA20).</title>
        <authorList>
            <person name="Pati A."/>
            <person name="Gronow S."/>
            <person name="Lu M."/>
            <person name="Lapidus A."/>
            <person name="Nolan M."/>
            <person name="Lucas S."/>
            <person name="Hammon N."/>
            <person name="Deshpande S."/>
            <person name="Cheng J.F."/>
            <person name="Tapia R."/>
            <person name="Han C."/>
            <person name="Goodwin L."/>
            <person name="Pitluck S."/>
            <person name="Liolios K."/>
            <person name="Pagani I."/>
            <person name="Mavromatis K."/>
            <person name="Mikhailova N."/>
            <person name="Huntemann M."/>
            <person name="Chen A."/>
            <person name="Palaniappan K."/>
            <person name="Land M."/>
            <person name="Hauser L."/>
            <person name="Detter J.C."/>
            <person name="Brambilla E.M."/>
            <person name="Rohde M."/>
            <person name="Goker M."/>
            <person name="Woyke T."/>
            <person name="Bristow J."/>
            <person name="Eisen J.A."/>
            <person name="Markowitz V."/>
            <person name="Hugenholtz P."/>
            <person name="Kyrpides N.C."/>
            <person name="Klenk H.P."/>
            <person name="Ivanova N."/>
        </authorList>
    </citation>
    <scope>NUCLEOTIDE SEQUENCE [LARGE SCALE GENOMIC DNA]</scope>
    <source>
        <strain evidence="3">DSM 17128</strain>
    </source>
</reference>
<sequence>MLWLKDNFQTFNTRYFENGLPEPRFFIGRSKSQLGSLACQHGLVWGRRFFGKGKSADAFTLSISNYYDQTEYQFRNVLLHEMIHLSIAVSGVKDTSPHGVVFRGIMARLNRDGWHIQVTTRMQGTRKAYTGSENVIKQYLVLAIETSDGKHFLSSVNPKFAKQIDNRLKQVREVTAFHWFTTDNRWFEDMPRVRSLRGRLTDSETFDWLTSTMIPL</sequence>
<accession>F8NB15</accession>
<name>F8NB15_9BACT</name>
<dbReference type="Pfam" id="PF10263">
    <property type="entry name" value="SprT-like"/>
    <property type="match status" value="1"/>
</dbReference>
<proteinExistence type="predicted"/>
<dbReference type="InterPro" id="IPR006640">
    <property type="entry name" value="SprT-like_domain"/>
</dbReference>
<dbReference type="HOGENOM" id="CLU_1282263_0_0_10"/>
<dbReference type="AlphaFoldDB" id="F8NB15"/>
<dbReference type="Proteomes" id="UP000002772">
    <property type="component" value="Unassembled WGS sequence"/>
</dbReference>
<feature type="domain" description="SprT-like" evidence="1">
    <location>
        <begin position="5"/>
        <end position="119"/>
    </location>
</feature>
<dbReference type="eggNOG" id="ENOG5033ZAH">
    <property type="taxonomic scope" value="Bacteria"/>
</dbReference>
<organism evidence="2 3">
    <name type="scientific">Hallella multisaccharivorax DSM 17128</name>
    <dbReference type="NCBI Taxonomy" id="688246"/>
    <lineage>
        <taxon>Bacteria</taxon>
        <taxon>Pseudomonadati</taxon>
        <taxon>Bacteroidota</taxon>
        <taxon>Bacteroidia</taxon>
        <taxon>Bacteroidales</taxon>
        <taxon>Prevotellaceae</taxon>
        <taxon>Hallella</taxon>
    </lineage>
</organism>
<evidence type="ECO:0000313" key="2">
    <source>
        <dbReference type="EMBL" id="EGN57923.1"/>
    </source>
</evidence>
<keyword evidence="3" id="KW-1185">Reference proteome</keyword>
<dbReference type="STRING" id="688246.Premu_2569"/>
<evidence type="ECO:0000259" key="1">
    <source>
        <dbReference type="Pfam" id="PF10263"/>
    </source>
</evidence>
<evidence type="ECO:0000313" key="3">
    <source>
        <dbReference type="Proteomes" id="UP000002772"/>
    </source>
</evidence>
<dbReference type="GO" id="GO:0006950">
    <property type="term" value="P:response to stress"/>
    <property type="evidence" value="ECO:0007669"/>
    <property type="project" value="UniProtKB-ARBA"/>
</dbReference>
<dbReference type="RefSeq" id="WP_007575802.1">
    <property type="nucleotide sequence ID" value="NZ_BPTS01000002.1"/>
</dbReference>
<protein>
    <recommendedName>
        <fullName evidence="1">SprT-like domain-containing protein</fullName>
    </recommendedName>
</protein>
<gene>
    <name evidence="2" type="ORF">Premu_2569</name>
</gene>
<dbReference type="EMBL" id="GL945017">
    <property type="protein sequence ID" value="EGN57923.1"/>
    <property type="molecule type" value="Genomic_DNA"/>
</dbReference>